<dbReference type="Gene3D" id="3.90.1140.10">
    <property type="entry name" value="Cyclic phosphodiesterase"/>
    <property type="match status" value="1"/>
</dbReference>
<dbReference type="RefSeq" id="WP_208132369.1">
    <property type="nucleotide sequence ID" value="NZ_BAABGQ010000005.1"/>
</dbReference>
<name>A0ABP8Q333_9BACT</name>
<dbReference type="Pfam" id="PF13563">
    <property type="entry name" value="2_5_RNA_ligase2"/>
    <property type="match status" value="1"/>
</dbReference>
<keyword evidence="2" id="KW-1185">Reference proteome</keyword>
<gene>
    <name evidence="1" type="ORF">GCM10023172_08950</name>
</gene>
<proteinExistence type="predicted"/>
<sequence>MTNAPLILTLTLDAASQAFFDTQRQKYFPPKINYLSAHLTLFHALPGDEEASISEQLASVVASQSAPLPLAVTGLRFMGRGVMYTLANPELPALHRRLQQQWQPWLSAQDQQGLRPHITVQNKVDPAVARALLAELEAGFQPFTAQGTGLALWAYRGGPWEQRRVFPFGPASASK</sequence>
<evidence type="ECO:0000313" key="1">
    <source>
        <dbReference type="EMBL" id="GAA4496168.1"/>
    </source>
</evidence>
<evidence type="ECO:0000313" key="2">
    <source>
        <dbReference type="Proteomes" id="UP001501243"/>
    </source>
</evidence>
<keyword evidence="1" id="KW-0436">Ligase</keyword>
<reference evidence="2" key="1">
    <citation type="journal article" date="2019" name="Int. J. Syst. Evol. Microbiol.">
        <title>The Global Catalogue of Microorganisms (GCM) 10K type strain sequencing project: providing services to taxonomists for standard genome sequencing and annotation.</title>
        <authorList>
            <consortium name="The Broad Institute Genomics Platform"/>
            <consortium name="The Broad Institute Genome Sequencing Center for Infectious Disease"/>
            <person name="Wu L."/>
            <person name="Ma J."/>
        </authorList>
    </citation>
    <scope>NUCLEOTIDE SEQUENCE [LARGE SCALE GENOMIC DNA]</scope>
    <source>
        <strain evidence="2">JCM 17841</strain>
    </source>
</reference>
<dbReference type="InterPro" id="IPR009097">
    <property type="entry name" value="Cyclic_Pdiesterase"/>
</dbReference>
<protein>
    <submittedName>
        <fullName evidence="1">2'-5' RNA ligase family protein</fullName>
    </submittedName>
</protein>
<dbReference type="GO" id="GO:0016874">
    <property type="term" value="F:ligase activity"/>
    <property type="evidence" value="ECO:0007669"/>
    <property type="project" value="UniProtKB-KW"/>
</dbReference>
<organism evidence="1 2">
    <name type="scientific">Hymenobacter ginsengisoli</name>
    <dbReference type="NCBI Taxonomy" id="1051626"/>
    <lineage>
        <taxon>Bacteria</taxon>
        <taxon>Pseudomonadati</taxon>
        <taxon>Bacteroidota</taxon>
        <taxon>Cytophagia</taxon>
        <taxon>Cytophagales</taxon>
        <taxon>Hymenobacteraceae</taxon>
        <taxon>Hymenobacter</taxon>
    </lineage>
</organism>
<dbReference type="EMBL" id="BAABGQ010000005">
    <property type="protein sequence ID" value="GAA4496168.1"/>
    <property type="molecule type" value="Genomic_DNA"/>
</dbReference>
<comment type="caution">
    <text evidence="1">The sequence shown here is derived from an EMBL/GenBank/DDBJ whole genome shotgun (WGS) entry which is preliminary data.</text>
</comment>
<dbReference type="Proteomes" id="UP001501243">
    <property type="component" value="Unassembled WGS sequence"/>
</dbReference>
<accession>A0ABP8Q333</accession>
<dbReference type="SUPFAM" id="SSF55144">
    <property type="entry name" value="LigT-like"/>
    <property type="match status" value="1"/>
</dbReference>